<name>A0ABS5Y9Z2_9CYAN</name>
<organism evidence="2 3">
    <name type="scientific">Leptothoe kymatousa TAU-MAC 1615</name>
    <dbReference type="NCBI Taxonomy" id="2364775"/>
    <lineage>
        <taxon>Bacteria</taxon>
        <taxon>Bacillati</taxon>
        <taxon>Cyanobacteriota</taxon>
        <taxon>Cyanophyceae</taxon>
        <taxon>Nodosilineales</taxon>
        <taxon>Cymatolegaceae</taxon>
        <taxon>Leptothoe</taxon>
        <taxon>Leptothoe kymatousa</taxon>
    </lineage>
</organism>
<dbReference type="InterPro" id="IPR056947">
    <property type="entry name" value="Pepco_dom"/>
</dbReference>
<dbReference type="EMBL" id="JADOER010000017">
    <property type="protein sequence ID" value="MBT9313795.1"/>
    <property type="molecule type" value="Genomic_DNA"/>
</dbReference>
<gene>
    <name evidence="2" type="ORF">IXB28_16410</name>
</gene>
<dbReference type="RefSeq" id="WP_215619684.1">
    <property type="nucleotide sequence ID" value="NZ_JADOER010000017.1"/>
</dbReference>
<protein>
    <recommendedName>
        <fullName evidence="1">Pepco domain-containing protein</fullName>
    </recommendedName>
</protein>
<evidence type="ECO:0000313" key="3">
    <source>
        <dbReference type="Proteomes" id="UP001196661"/>
    </source>
</evidence>
<sequence>MMDEQKISIVSVSESDLRSDDLRTVATGEIEVQKLADSLKTFLGRLDQVMKDLNAKVGGFEVDEMEIYAEVSGEGKISLLGTGVQTGAMGGLKLILRRPSSKN</sequence>
<feature type="domain" description="Pepco" evidence="1">
    <location>
        <begin position="26"/>
        <end position="98"/>
    </location>
</feature>
<proteinExistence type="predicted"/>
<comment type="caution">
    <text evidence="2">The sequence shown here is derived from an EMBL/GenBank/DDBJ whole genome shotgun (WGS) entry which is preliminary data.</text>
</comment>
<accession>A0ABS5Y9Z2</accession>
<evidence type="ECO:0000313" key="2">
    <source>
        <dbReference type="EMBL" id="MBT9313795.1"/>
    </source>
</evidence>
<keyword evidence="3" id="KW-1185">Reference proteome</keyword>
<dbReference type="Proteomes" id="UP001196661">
    <property type="component" value="Unassembled WGS sequence"/>
</dbReference>
<evidence type="ECO:0000259" key="1">
    <source>
        <dbReference type="Pfam" id="PF24393"/>
    </source>
</evidence>
<dbReference type="Pfam" id="PF24393">
    <property type="entry name" value="Pepco"/>
    <property type="match status" value="1"/>
</dbReference>
<reference evidence="2 3" key="1">
    <citation type="journal article" date="2021" name="Mar. Drugs">
        <title>Genome Reduction and Secondary Metabolism of the Marine Sponge-Associated Cyanobacterium Leptothoe.</title>
        <authorList>
            <person name="Konstantinou D."/>
            <person name="Popin R.V."/>
            <person name="Fewer D.P."/>
            <person name="Sivonen K."/>
            <person name="Gkelis S."/>
        </authorList>
    </citation>
    <scope>NUCLEOTIDE SEQUENCE [LARGE SCALE GENOMIC DNA]</scope>
    <source>
        <strain evidence="2 3">TAU-MAC 1615</strain>
    </source>
</reference>